<dbReference type="PROSITE" id="PS51257">
    <property type="entry name" value="PROKAR_LIPOPROTEIN"/>
    <property type="match status" value="1"/>
</dbReference>
<dbReference type="OrthoDB" id="1441798at2"/>
<accession>A0A1K1MWC7</accession>
<dbReference type="EMBL" id="FPIY01000001">
    <property type="protein sequence ID" value="SFW26286.1"/>
    <property type="molecule type" value="Genomic_DNA"/>
</dbReference>
<evidence type="ECO:0008006" key="3">
    <source>
        <dbReference type="Google" id="ProtNLM"/>
    </source>
</evidence>
<evidence type="ECO:0000313" key="1">
    <source>
        <dbReference type="EMBL" id="SFW26286.1"/>
    </source>
</evidence>
<dbReference type="AlphaFoldDB" id="A0A1K1MWC7"/>
<name>A0A1K1MWC7_9FLAO</name>
<keyword evidence="2" id="KW-1185">Reference proteome</keyword>
<evidence type="ECO:0000313" key="2">
    <source>
        <dbReference type="Proteomes" id="UP000183257"/>
    </source>
</evidence>
<dbReference type="Proteomes" id="UP000183257">
    <property type="component" value="Unassembled WGS sequence"/>
</dbReference>
<organism evidence="1 2">
    <name type="scientific">Cellulophaga fucicola</name>
    <dbReference type="NCBI Taxonomy" id="76595"/>
    <lineage>
        <taxon>Bacteria</taxon>
        <taxon>Pseudomonadati</taxon>
        <taxon>Bacteroidota</taxon>
        <taxon>Flavobacteriia</taxon>
        <taxon>Flavobacteriales</taxon>
        <taxon>Flavobacteriaceae</taxon>
        <taxon>Cellulophaga</taxon>
    </lineage>
</organism>
<proteinExistence type="predicted"/>
<dbReference type="RefSeq" id="WP_139254271.1">
    <property type="nucleotide sequence ID" value="NZ_FPIY01000001.1"/>
</dbReference>
<sequence length="146" mass="16954">MKNISILILIFSIATSCNDDSKMKDLENRILNIENKNKILSDSLHNVTTKFVTPFQLYEKIVLSELKTPPNKIIANYEALIKNYPDSFWQHEAKKRVENIKNRKEYWSEKDGWKLPSKKTPKIKIPKVIIPPPLYEPDPTINCPGC</sequence>
<gene>
    <name evidence="1" type="ORF">SAMN05660313_00882</name>
</gene>
<protein>
    <recommendedName>
        <fullName evidence="3">Lipoprotein</fullName>
    </recommendedName>
</protein>
<dbReference type="STRING" id="76595.SAMN05660313_00882"/>
<reference evidence="2" key="1">
    <citation type="submission" date="2016-11" db="EMBL/GenBank/DDBJ databases">
        <authorList>
            <person name="Varghese N."/>
            <person name="Submissions S."/>
        </authorList>
    </citation>
    <scope>NUCLEOTIDE SEQUENCE [LARGE SCALE GENOMIC DNA]</scope>
    <source>
        <strain evidence="2">DSM 24786</strain>
    </source>
</reference>